<dbReference type="GO" id="GO:0046872">
    <property type="term" value="F:metal ion binding"/>
    <property type="evidence" value="ECO:0007669"/>
    <property type="project" value="InterPro"/>
</dbReference>
<dbReference type="InterPro" id="IPR011761">
    <property type="entry name" value="ATP-grasp"/>
</dbReference>
<evidence type="ECO:0000313" key="6">
    <source>
        <dbReference type="Proteomes" id="UP000074356"/>
    </source>
</evidence>
<dbReference type="Gene3D" id="3.30.1490.20">
    <property type="entry name" value="ATP-grasp fold, A domain"/>
    <property type="match status" value="1"/>
</dbReference>
<keyword evidence="3" id="KW-0067">ATP-binding</keyword>
<evidence type="ECO:0000256" key="1">
    <source>
        <dbReference type="ARBA" id="ARBA00010871"/>
    </source>
</evidence>
<keyword evidence="3" id="KW-0547">Nucleotide-binding</keyword>
<evidence type="ECO:0000259" key="4">
    <source>
        <dbReference type="PROSITE" id="PS50975"/>
    </source>
</evidence>
<evidence type="ECO:0000256" key="2">
    <source>
        <dbReference type="ARBA" id="ARBA00022598"/>
    </source>
</evidence>
<dbReference type="PANTHER" id="PTHR23132:SF23">
    <property type="entry name" value="D-ALANINE--D-ALANINE LIGASE B"/>
    <property type="match status" value="1"/>
</dbReference>
<dbReference type="Pfam" id="PF07478">
    <property type="entry name" value="Dala_Dala_lig_C"/>
    <property type="match status" value="1"/>
</dbReference>
<accession>A0A0Z8KWC7</accession>
<dbReference type="InterPro" id="IPR011095">
    <property type="entry name" value="Dala_Dala_lig_C"/>
</dbReference>
<evidence type="ECO:0000256" key="3">
    <source>
        <dbReference type="PROSITE-ProRule" id="PRU00409"/>
    </source>
</evidence>
<dbReference type="PANTHER" id="PTHR23132">
    <property type="entry name" value="D-ALANINE--D-ALANINE LIGASE"/>
    <property type="match status" value="1"/>
</dbReference>
<dbReference type="AlphaFoldDB" id="A0A0Z8KWC7"/>
<dbReference type="SUPFAM" id="SSF56059">
    <property type="entry name" value="Glutathione synthetase ATP-binding domain-like"/>
    <property type="match status" value="1"/>
</dbReference>
<proteinExistence type="inferred from homology"/>
<name>A0A0Z8KWC7_STRSU</name>
<sequence length="325" mass="37904">MRILFLAQFAPNHFEYIEPKNDIETFYAKTYHHKIYEVLTKTTHEIITSNNVDYLIKNYKEIDLVWSLYNRIGFRNSEIFVQSLCEYLKVPYIGATPNIRALVEDKHLSKTLAEHLEIPTANWQIASWEFPLVDNPPFPGPYFIKPRFGSGSEGIDESCYCETWERVKEKEKEFYLEQIEVIVEEFIDGKLYGVPFIKTIDGEFIVGTPHFSTSDKKGNIVTTHQKRRAEGGMTIELSRNDDLNKELILIAKKYFQDMQPSDYGRIDFIVGKDKEPYFLEVNTMMNLGIYSGSVKSFLDSNFESYDDIIQTLLEIGINRVKDFEK</sequence>
<comment type="similarity">
    <text evidence="1">Belongs to the D-alanine--D-alanine ligase family.</text>
</comment>
<dbReference type="RefSeq" id="WP_052506709.1">
    <property type="nucleotide sequence ID" value="NZ_CEHN01000018.1"/>
</dbReference>
<gene>
    <name evidence="5" type="primary">ddl_2</name>
    <name evidence="5" type="ORF">ERS132440_01760</name>
</gene>
<dbReference type="GO" id="GO:0005524">
    <property type="term" value="F:ATP binding"/>
    <property type="evidence" value="ECO:0007669"/>
    <property type="project" value="UniProtKB-UniRule"/>
</dbReference>
<dbReference type="EC" id="6.3.2.4" evidence="5"/>
<keyword evidence="2 5" id="KW-0436">Ligase</keyword>
<organism evidence="5 6">
    <name type="scientific">Streptococcus suis</name>
    <dbReference type="NCBI Taxonomy" id="1307"/>
    <lineage>
        <taxon>Bacteria</taxon>
        <taxon>Bacillati</taxon>
        <taxon>Bacillota</taxon>
        <taxon>Bacilli</taxon>
        <taxon>Lactobacillales</taxon>
        <taxon>Streptococcaceae</taxon>
        <taxon>Streptococcus</taxon>
    </lineage>
</organism>
<dbReference type="PROSITE" id="PS50975">
    <property type="entry name" value="ATP_GRASP"/>
    <property type="match status" value="1"/>
</dbReference>
<protein>
    <submittedName>
        <fullName evidence="5">D-alanine--D-alanine ligase</fullName>
        <ecNumber evidence="5">6.3.2.4</ecNumber>
    </submittedName>
</protein>
<dbReference type="Gene3D" id="3.30.470.20">
    <property type="entry name" value="ATP-grasp fold, B domain"/>
    <property type="match status" value="1"/>
</dbReference>
<dbReference type="InterPro" id="IPR013815">
    <property type="entry name" value="ATP_grasp_subdomain_1"/>
</dbReference>
<dbReference type="Proteomes" id="UP000074356">
    <property type="component" value="Unassembled WGS sequence"/>
</dbReference>
<evidence type="ECO:0000313" key="5">
    <source>
        <dbReference type="EMBL" id="CYV79478.1"/>
    </source>
</evidence>
<reference evidence="5 6" key="1">
    <citation type="submission" date="2016-02" db="EMBL/GenBank/DDBJ databases">
        <authorList>
            <consortium name="Pathogen Informatics"/>
        </authorList>
    </citation>
    <scope>NUCLEOTIDE SEQUENCE [LARGE SCALE GENOMIC DNA]</scope>
    <source>
        <strain evidence="5 6">LSS78</strain>
    </source>
</reference>
<dbReference type="EMBL" id="FIIB01000018">
    <property type="protein sequence ID" value="CYV79478.1"/>
    <property type="molecule type" value="Genomic_DNA"/>
</dbReference>
<feature type="domain" description="ATP-grasp" evidence="4">
    <location>
        <begin position="110"/>
        <end position="313"/>
    </location>
</feature>
<dbReference type="GO" id="GO:0008716">
    <property type="term" value="F:D-alanine-D-alanine ligase activity"/>
    <property type="evidence" value="ECO:0007669"/>
    <property type="project" value="UniProtKB-EC"/>
</dbReference>